<keyword evidence="3" id="KW-1185">Reference proteome</keyword>
<evidence type="ECO:0000256" key="1">
    <source>
        <dbReference type="SAM" id="MobiDB-lite"/>
    </source>
</evidence>
<evidence type="ECO:0000313" key="2">
    <source>
        <dbReference type="EMBL" id="KAK6350836.1"/>
    </source>
</evidence>
<reference evidence="2 3" key="1">
    <citation type="submission" date="2019-10" db="EMBL/GenBank/DDBJ databases">
        <authorList>
            <person name="Palmer J.M."/>
        </authorList>
    </citation>
    <scope>NUCLEOTIDE SEQUENCE [LARGE SCALE GENOMIC DNA]</scope>
    <source>
        <strain evidence="2 3">TWF718</strain>
    </source>
</reference>
<feature type="compositionally biased region" description="Basic and acidic residues" evidence="1">
    <location>
        <begin position="292"/>
        <end position="301"/>
    </location>
</feature>
<evidence type="ECO:0000313" key="3">
    <source>
        <dbReference type="Proteomes" id="UP001313282"/>
    </source>
</evidence>
<accession>A0AAN8N5L9</accession>
<sequence length="301" mass="32530">MEQLAERIVPTNKGQVRTTSSAVRRGSERVSQDYISEWPNFEANVRAFIGSINVHSPRNRSAPVATIARVSRPSSYMIGQEDGIKGAMMAFIAEPVGKAIKHMSLGGATRAPGQFPFPPEGVDFSGVGFGDPKCIPIRFGLRPDSREMPDMAILRKGDQDPVLLAPIEIKTPWTVDLTQANSKIVEKRRDLGVLIGQLVGYMNATNSKYGVLSTLETTVFVKRDEVTLFRVSAPITSSQTGPSLNECFLYLTGLLATSPTDGGDPPHRFGQASKPGELSKDPSGQGNPKRGSKQDTDVDTA</sequence>
<dbReference type="Proteomes" id="UP001313282">
    <property type="component" value="Unassembled WGS sequence"/>
</dbReference>
<protein>
    <submittedName>
        <fullName evidence="2">Uncharacterized protein</fullName>
    </submittedName>
</protein>
<organism evidence="2 3">
    <name type="scientific">Orbilia javanica</name>
    <dbReference type="NCBI Taxonomy" id="47235"/>
    <lineage>
        <taxon>Eukaryota</taxon>
        <taxon>Fungi</taxon>
        <taxon>Dikarya</taxon>
        <taxon>Ascomycota</taxon>
        <taxon>Pezizomycotina</taxon>
        <taxon>Orbiliomycetes</taxon>
        <taxon>Orbiliales</taxon>
        <taxon>Orbiliaceae</taxon>
        <taxon>Orbilia</taxon>
    </lineage>
</organism>
<feature type="compositionally biased region" description="Polar residues" evidence="1">
    <location>
        <begin position="12"/>
        <end position="21"/>
    </location>
</feature>
<comment type="caution">
    <text evidence="2">The sequence shown here is derived from an EMBL/GenBank/DDBJ whole genome shotgun (WGS) entry which is preliminary data.</text>
</comment>
<name>A0AAN8N5L9_9PEZI</name>
<gene>
    <name evidence="2" type="ORF">TWF718_004019</name>
</gene>
<dbReference type="EMBL" id="JAVHNR010000002">
    <property type="protein sequence ID" value="KAK6350836.1"/>
    <property type="molecule type" value="Genomic_DNA"/>
</dbReference>
<dbReference type="AlphaFoldDB" id="A0AAN8N5L9"/>
<proteinExistence type="predicted"/>
<feature type="region of interest" description="Disordered" evidence="1">
    <location>
        <begin position="259"/>
        <end position="301"/>
    </location>
</feature>
<feature type="region of interest" description="Disordered" evidence="1">
    <location>
        <begin position="1"/>
        <end position="21"/>
    </location>
</feature>